<evidence type="ECO:0000313" key="1">
    <source>
        <dbReference type="EMBL" id="KAK7358154.1"/>
    </source>
</evidence>
<dbReference type="EMBL" id="JAYMYQ010000001">
    <property type="protein sequence ID" value="KAK7358154.1"/>
    <property type="molecule type" value="Genomic_DNA"/>
</dbReference>
<gene>
    <name evidence="1" type="ORF">VNO77_00076</name>
</gene>
<name>A0AAN9MNY5_CANGL</name>
<comment type="caution">
    <text evidence="1">The sequence shown here is derived from an EMBL/GenBank/DDBJ whole genome shotgun (WGS) entry which is preliminary data.</text>
</comment>
<reference evidence="1 2" key="1">
    <citation type="submission" date="2024-01" db="EMBL/GenBank/DDBJ databases">
        <title>The genomes of 5 underutilized Papilionoideae crops provide insights into root nodulation and disease resistanc.</title>
        <authorList>
            <person name="Jiang F."/>
        </authorList>
    </citation>
    <scope>NUCLEOTIDE SEQUENCE [LARGE SCALE GENOMIC DNA]</scope>
    <source>
        <strain evidence="1">LVBAO_FW01</strain>
        <tissue evidence="1">Leaves</tissue>
    </source>
</reference>
<dbReference type="Proteomes" id="UP001367508">
    <property type="component" value="Unassembled WGS sequence"/>
</dbReference>
<keyword evidence="2" id="KW-1185">Reference proteome</keyword>
<evidence type="ECO:0000313" key="2">
    <source>
        <dbReference type="Proteomes" id="UP001367508"/>
    </source>
</evidence>
<accession>A0AAN9MNY5</accession>
<proteinExistence type="predicted"/>
<protein>
    <submittedName>
        <fullName evidence="1">Uncharacterized protein</fullName>
    </submittedName>
</protein>
<sequence>MFNLGSSEVAWVWVVQLWFIGGSSARVHGVVRLGLGFMARVHGVVQLRLGFIGSGSSVVQLNSVASGGSSAWVGFYSLERVL</sequence>
<organism evidence="1 2">
    <name type="scientific">Canavalia gladiata</name>
    <name type="common">Sword bean</name>
    <name type="synonym">Dolichos gladiatus</name>
    <dbReference type="NCBI Taxonomy" id="3824"/>
    <lineage>
        <taxon>Eukaryota</taxon>
        <taxon>Viridiplantae</taxon>
        <taxon>Streptophyta</taxon>
        <taxon>Embryophyta</taxon>
        <taxon>Tracheophyta</taxon>
        <taxon>Spermatophyta</taxon>
        <taxon>Magnoliopsida</taxon>
        <taxon>eudicotyledons</taxon>
        <taxon>Gunneridae</taxon>
        <taxon>Pentapetalae</taxon>
        <taxon>rosids</taxon>
        <taxon>fabids</taxon>
        <taxon>Fabales</taxon>
        <taxon>Fabaceae</taxon>
        <taxon>Papilionoideae</taxon>
        <taxon>50 kb inversion clade</taxon>
        <taxon>NPAAA clade</taxon>
        <taxon>indigoferoid/millettioid clade</taxon>
        <taxon>Phaseoleae</taxon>
        <taxon>Canavalia</taxon>
    </lineage>
</organism>
<dbReference type="AlphaFoldDB" id="A0AAN9MNY5"/>